<dbReference type="AlphaFoldDB" id="A0A917R7G9"/>
<gene>
    <name evidence="1" type="ORF">GCM10010094_63880</name>
</gene>
<protein>
    <recommendedName>
        <fullName evidence="3">Zinc-binding dehydrogenase</fullName>
    </recommendedName>
</protein>
<dbReference type="Pfam" id="PF13602">
    <property type="entry name" value="ADH_zinc_N_2"/>
    <property type="match status" value="1"/>
</dbReference>
<name>A0A917R7G9_9ACTN</name>
<evidence type="ECO:0000313" key="2">
    <source>
        <dbReference type="Proteomes" id="UP000637788"/>
    </source>
</evidence>
<reference evidence="1" key="1">
    <citation type="journal article" date="2014" name="Int. J. Syst. Evol. Microbiol.">
        <title>Complete genome sequence of Corynebacterium casei LMG S-19264T (=DSM 44701T), isolated from a smear-ripened cheese.</title>
        <authorList>
            <consortium name="US DOE Joint Genome Institute (JGI-PGF)"/>
            <person name="Walter F."/>
            <person name="Albersmeier A."/>
            <person name="Kalinowski J."/>
            <person name="Ruckert C."/>
        </authorList>
    </citation>
    <scope>NUCLEOTIDE SEQUENCE</scope>
    <source>
        <strain evidence="1">JCM 3035</strain>
    </source>
</reference>
<reference evidence="1" key="2">
    <citation type="submission" date="2020-09" db="EMBL/GenBank/DDBJ databases">
        <authorList>
            <person name="Sun Q."/>
            <person name="Ohkuma M."/>
        </authorList>
    </citation>
    <scope>NUCLEOTIDE SEQUENCE</scope>
    <source>
        <strain evidence="1">JCM 3035</strain>
    </source>
</reference>
<comment type="caution">
    <text evidence="1">The sequence shown here is derived from an EMBL/GenBank/DDBJ whole genome shotgun (WGS) entry which is preliminary data.</text>
</comment>
<accession>A0A917R7G9</accession>
<dbReference type="Proteomes" id="UP000637788">
    <property type="component" value="Unassembled WGS sequence"/>
</dbReference>
<sequence length="62" mass="6749">MTYSFLFMKASGDQLRELTPLIDAGTIHPVVDTAFPFESTRDALEQAEKGHAKAGKVVVKIA</sequence>
<keyword evidence="2" id="KW-1185">Reference proteome</keyword>
<dbReference type="Gene3D" id="3.90.180.10">
    <property type="entry name" value="Medium-chain alcohol dehydrogenases, catalytic domain"/>
    <property type="match status" value="1"/>
</dbReference>
<organism evidence="1 2">
    <name type="scientific">Streptomyces flaveus</name>
    <dbReference type="NCBI Taxonomy" id="66370"/>
    <lineage>
        <taxon>Bacteria</taxon>
        <taxon>Bacillati</taxon>
        <taxon>Actinomycetota</taxon>
        <taxon>Actinomycetes</taxon>
        <taxon>Kitasatosporales</taxon>
        <taxon>Streptomycetaceae</taxon>
        <taxon>Streptomyces</taxon>
        <taxon>Streptomyces aurantiacus group</taxon>
    </lineage>
</organism>
<dbReference type="EMBL" id="BMPQ01000020">
    <property type="protein sequence ID" value="GGK94240.1"/>
    <property type="molecule type" value="Genomic_DNA"/>
</dbReference>
<proteinExistence type="predicted"/>
<dbReference type="Gene3D" id="3.40.50.720">
    <property type="entry name" value="NAD(P)-binding Rossmann-like Domain"/>
    <property type="match status" value="1"/>
</dbReference>
<evidence type="ECO:0000313" key="1">
    <source>
        <dbReference type="EMBL" id="GGK94240.1"/>
    </source>
</evidence>
<evidence type="ECO:0008006" key="3">
    <source>
        <dbReference type="Google" id="ProtNLM"/>
    </source>
</evidence>